<dbReference type="PANTHER" id="PTHR47235">
    <property type="entry name" value="BLR6548 PROTEIN"/>
    <property type="match status" value="1"/>
</dbReference>
<dbReference type="PANTHER" id="PTHR47235:SF1">
    <property type="entry name" value="BLR6548 PROTEIN"/>
    <property type="match status" value="1"/>
</dbReference>
<organism evidence="5 6">
    <name type="scientific">Mesorhizobium onobrychidis</name>
    <dbReference type="NCBI Taxonomy" id="2775404"/>
    <lineage>
        <taxon>Bacteria</taxon>
        <taxon>Pseudomonadati</taxon>
        <taxon>Pseudomonadota</taxon>
        <taxon>Alphaproteobacteria</taxon>
        <taxon>Hyphomicrobiales</taxon>
        <taxon>Phyllobacteriaceae</taxon>
        <taxon>Mesorhizobium</taxon>
    </lineage>
</organism>
<feature type="signal peptide" evidence="3">
    <location>
        <begin position="1"/>
        <end position="27"/>
    </location>
</feature>
<dbReference type="Proteomes" id="UP001058098">
    <property type="component" value="Chromosome"/>
</dbReference>
<keyword evidence="6" id="KW-1185">Reference proteome</keyword>
<feature type="chain" id="PRO_5045228788" evidence="3">
    <location>
        <begin position="28"/>
        <end position="412"/>
    </location>
</feature>
<evidence type="ECO:0000313" key="5">
    <source>
        <dbReference type="EMBL" id="UVC15057.1"/>
    </source>
</evidence>
<dbReference type="EMBL" id="CP062229">
    <property type="protein sequence ID" value="UVC15057.1"/>
    <property type="molecule type" value="Genomic_DNA"/>
</dbReference>
<gene>
    <name evidence="5" type="ORF">IHQ72_31455</name>
</gene>
<dbReference type="InterPro" id="IPR028081">
    <property type="entry name" value="Leu-bd"/>
</dbReference>
<dbReference type="CDD" id="cd06343">
    <property type="entry name" value="PBP1_ABC_ligand_binding-like"/>
    <property type="match status" value="1"/>
</dbReference>
<accession>A0ABY5QYA9</accession>
<evidence type="ECO:0000313" key="6">
    <source>
        <dbReference type="Proteomes" id="UP001058098"/>
    </source>
</evidence>
<evidence type="ECO:0000256" key="1">
    <source>
        <dbReference type="ARBA" id="ARBA00010062"/>
    </source>
</evidence>
<evidence type="ECO:0000256" key="3">
    <source>
        <dbReference type="SAM" id="SignalP"/>
    </source>
</evidence>
<evidence type="ECO:0000259" key="4">
    <source>
        <dbReference type="Pfam" id="PF13458"/>
    </source>
</evidence>
<reference evidence="5" key="1">
    <citation type="submission" date="2020-09" db="EMBL/GenBank/DDBJ databases">
        <title>Rhizobia associated with sainfoin plants.</title>
        <authorList>
            <person name="Asharfi S."/>
            <person name="Kuzmanovic N."/>
            <person name="Bunk B."/>
            <person name="Sproeer C."/>
            <person name="Becker M."/>
            <person name="Thuenen T."/>
        </authorList>
    </citation>
    <scope>NUCLEOTIDE SEQUENCE</scope>
    <source>
        <strain evidence="5">OM4</strain>
    </source>
</reference>
<dbReference type="InterPro" id="IPR028082">
    <property type="entry name" value="Peripla_BP_I"/>
</dbReference>
<protein>
    <submittedName>
        <fullName evidence="5">ABC transporter substrate-binding protein</fullName>
    </submittedName>
</protein>
<dbReference type="SUPFAM" id="SSF53822">
    <property type="entry name" value="Periplasmic binding protein-like I"/>
    <property type="match status" value="1"/>
</dbReference>
<keyword evidence="2 3" id="KW-0732">Signal</keyword>
<sequence length="412" mass="43403">MTMPTPYRRLLMSAALAAGLSGSAAWAEDAAPGITDTSIKIGVSGALTGPVAALGAVDEGIRTKVEAVNAAGGVKMGDGKTRKIELVIDDDALDPQRTLTNVRKMVESDQVFALLGIAGTPNNEAIGRYVDKHGVPNLFMYSGIHELKSGKKWIIGLAPSFTTEAAVFAGYLKATKPDAKVGLLFLNTETGLTFQAGLKAELESSTVQLVSEQPVTATDPTIDTQLSNLKASGADTLVVIAPPKQGAQAVKFAAESGWHPVTMLSYIASSVYALMPAGLDNAKGVLTSQYIKPIDLPAYAGDAGVKRYVADHDAVKPRFETGDALGQMGYLTGEALVKVLEVMKEPSRGAMMEAARQLSNVELDLLLPGITLTTKGADDIYPIESLQLFQFDGAKYQPVGNVLSYEGKTPKS</sequence>
<feature type="domain" description="Leucine-binding protein" evidence="4">
    <location>
        <begin position="38"/>
        <end position="390"/>
    </location>
</feature>
<dbReference type="Pfam" id="PF13458">
    <property type="entry name" value="Peripla_BP_6"/>
    <property type="match status" value="1"/>
</dbReference>
<dbReference type="RefSeq" id="WP_258119630.1">
    <property type="nucleotide sequence ID" value="NZ_CP062229.1"/>
</dbReference>
<dbReference type="Gene3D" id="3.40.50.2300">
    <property type="match status" value="2"/>
</dbReference>
<evidence type="ECO:0000256" key="2">
    <source>
        <dbReference type="ARBA" id="ARBA00022729"/>
    </source>
</evidence>
<proteinExistence type="inferred from homology"/>
<comment type="similarity">
    <text evidence="1">Belongs to the leucine-binding protein family.</text>
</comment>
<name>A0ABY5QYA9_9HYPH</name>